<evidence type="ECO:0000313" key="9">
    <source>
        <dbReference type="Proteomes" id="UP000188603"/>
    </source>
</evidence>
<comment type="similarity">
    <text evidence="6">Belongs to the class I-like SAM-binding methyltransferase superfamily. RNA M5U methyltransferase family.</text>
</comment>
<evidence type="ECO:0000259" key="7">
    <source>
        <dbReference type="PROSITE" id="PS50926"/>
    </source>
</evidence>
<dbReference type="FunFam" id="3.40.50.150:FF:000009">
    <property type="entry name" value="23S rRNA (Uracil(1939)-C(5))-methyltransferase RlmD"/>
    <property type="match status" value="1"/>
</dbReference>
<dbReference type="InterPro" id="IPR029063">
    <property type="entry name" value="SAM-dependent_MTases_sf"/>
</dbReference>
<keyword evidence="4 6" id="KW-0949">S-adenosyl-L-methionine</keyword>
<protein>
    <submittedName>
        <fullName evidence="8">23S rRNA (Uracil(1939)-C(5))-methyltransferase RlmD</fullName>
    </submittedName>
</protein>
<dbReference type="Proteomes" id="UP000188603">
    <property type="component" value="Chromosome"/>
</dbReference>
<dbReference type="InterPro" id="IPR010280">
    <property type="entry name" value="U5_MeTrfase_fam"/>
</dbReference>
<dbReference type="Pfam" id="PF01938">
    <property type="entry name" value="TRAM"/>
    <property type="match status" value="1"/>
</dbReference>
<reference evidence="8 9" key="1">
    <citation type="journal article" date="2015" name="Int. J. Syst. Evol. Microbiol.">
        <title>Novibacillus thermophilus gen. nov., sp. nov., a Gram-staining-negative and moderately thermophilic member of the family Thermoactinomycetaceae.</title>
        <authorList>
            <person name="Yang G."/>
            <person name="Chen J."/>
            <person name="Zhou S."/>
        </authorList>
    </citation>
    <scope>NUCLEOTIDE SEQUENCE [LARGE SCALE GENOMIC DNA]</scope>
    <source>
        <strain evidence="8 9">SG-1</strain>
    </source>
</reference>
<name>A0A1U9K3Z2_9BACL</name>
<feature type="active site" description="Nucleophile" evidence="6">
    <location>
        <position position="414"/>
    </location>
</feature>
<dbReference type="GO" id="GO:0070041">
    <property type="term" value="F:rRNA (uridine-C5-)-methyltransferase activity"/>
    <property type="evidence" value="ECO:0007669"/>
    <property type="project" value="UniProtKB-ARBA"/>
</dbReference>
<keyword evidence="2 6" id="KW-0489">Methyltransferase</keyword>
<keyword evidence="9" id="KW-1185">Reference proteome</keyword>
<dbReference type="Pfam" id="PF05958">
    <property type="entry name" value="tRNA_U5-meth_tr"/>
    <property type="match status" value="1"/>
</dbReference>
<dbReference type="PANTHER" id="PTHR11061:SF30">
    <property type="entry name" value="TRNA (URACIL(54)-C(5))-METHYLTRANSFERASE"/>
    <property type="match status" value="1"/>
</dbReference>
<keyword evidence="3 6" id="KW-0808">Transferase</keyword>
<sequence length="461" mass="51741">MSRRKPPVCLHQEITLTLTGQSHTGDGVGKYEGFAVFVPGGIAGETVRAKVTKVKPTYAHARIVRILKESPDRVTPPCPIFDRCGGCQLQHLAYDGQLKMKTRLVRDNLERIGQLKEVSVRPVMGMRDPWRYRNKAQVPFGEGEGGLVAGFYEQGTHDIIDMESCLIQREESDEVVRTVKDIVRELGIPPYREKDHTGVLRHVVTKVGANTGQLMIVLVTNGPDLPHRDELVKRFVDRFPQLQSVIQNVNSKRTNVIMGEDSRTLWGEDTIIDTIGDIAFAISPRSFYQVNPEQTEVLYREVLKAADLKGGETVVDAYCGIGTISLFLARHARRVLGVEVVDEAIADAKRNARLNGIENVHFAVGKAEDVMPWWYAQGVRPDVIVVDPPRKGCDERLLDTIADMKPERTVYVSCNPSTLARDLRILADHGFTVEYVQPVDMFPHTVHVECCVLLEKNRRYV</sequence>
<gene>
    <name evidence="8" type="ORF">B0W44_02125</name>
</gene>
<dbReference type="EMBL" id="CP019699">
    <property type="protein sequence ID" value="AQS54746.1"/>
    <property type="molecule type" value="Genomic_DNA"/>
</dbReference>
<evidence type="ECO:0000256" key="4">
    <source>
        <dbReference type="ARBA" id="ARBA00022691"/>
    </source>
</evidence>
<dbReference type="AlphaFoldDB" id="A0A1U9K3Z2"/>
<dbReference type="Gene3D" id="3.40.50.150">
    <property type="entry name" value="Vaccinia Virus protein VP39"/>
    <property type="match status" value="1"/>
</dbReference>
<dbReference type="FunFam" id="2.40.50.140:FF:000097">
    <property type="entry name" value="23S rRNA (uracil(1939)-C(5))-methyltransferase RlmD"/>
    <property type="match status" value="1"/>
</dbReference>
<dbReference type="KEGG" id="ntr:B0W44_02125"/>
<dbReference type="GO" id="GO:0070475">
    <property type="term" value="P:rRNA base methylation"/>
    <property type="evidence" value="ECO:0007669"/>
    <property type="project" value="TreeGrafter"/>
</dbReference>
<evidence type="ECO:0000256" key="2">
    <source>
        <dbReference type="ARBA" id="ARBA00022603"/>
    </source>
</evidence>
<dbReference type="InterPro" id="IPR030391">
    <property type="entry name" value="MeTrfase_TrmA_CS"/>
</dbReference>
<evidence type="ECO:0000256" key="3">
    <source>
        <dbReference type="ARBA" id="ARBA00022679"/>
    </source>
</evidence>
<dbReference type="Gene3D" id="2.40.50.140">
    <property type="entry name" value="Nucleic acid-binding proteins"/>
    <property type="match status" value="1"/>
</dbReference>
<dbReference type="PROSITE" id="PS01231">
    <property type="entry name" value="TRMA_2"/>
    <property type="match status" value="1"/>
</dbReference>
<feature type="binding site" evidence="6">
    <location>
        <position position="339"/>
    </location>
    <ligand>
        <name>S-adenosyl-L-methionine</name>
        <dbReference type="ChEBI" id="CHEBI:59789"/>
    </ligand>
</feature>
<evidence type="ECO:0000256" key="1">
    <source>
        <dbReference type="ARBA" id="ARBA00022485"/>
    </source>
</evidence>
<evidence type="ECO:0000256" key="6">
    <source>
        <dbReference type="PROSITE-ProRule" id="PRU01024"/>
    </source>
</evidence>
<dbReference type="CDD" id="cd02440">
    <property type="entry name" value="AdoMet_MTases"/>
    <property type="match status" value="1"/>
</dbReference>
<feature type="binding site" evidence="6">
    <location>
        <position position="318"/>
    </location>
    <ligand>
        <name>S-adenosyl-L-methionine</name>
        <dbReference type="ChEBI" id="CHEBI:59789"/>
    </ligand>
</feature>
<dbReference type="InterPro" id="IPR012340">
    <property type="entry name" value="NA-bd_OB-fold"/>
</dbReference>
<dbReference type="PANTHER" id="PTHR11061">
    <property type="entry name" value="RNA M5U METHYLTRANSFERASE"/>
    <property type="match status" value="1"/>
</dbReference>
<dbReference type="SUPFAM" id="SSF53335">
    <property type="entry name" value="S-adenosyl-L-methionine-dependent methyltransferases"/>
    <property type="match status" value="1"/>
</dbReference>
<evidence type="ECO:0000313" key="8">
    <source>
        <dbReference type="EMBL" id="AQS54746.1"/>
    </source>
</evidence>
<keyword evidence="1" id="KW-0004">4Fe-4S</keyword>
<dbReference type="PROSITE" id="PS51687">
    <property type="entry name" value="SAM_MT_RNA_M5U"/>
    <property type="match status" value="1"/>
</dbReference>
<dbReference type="PROSITE" id="PS50926">
    <property type="entry name" value="TRAM"/>
    <property type="match status" value="1"/>
</dbReference>
<dbReference type="NCBIfam" id="TIGR00479">
    <property type="entry name" value="rumA"/>
    <property type="match status" value="1"/>
</dbReference>
<keyword evidence="1" id="KW-0408">Iron</keyword>
<feature type="binding site" evidence="6">
    <location>
        <position position="387"/>
    </location>
    <ligand>
        <name>S-adenosyl-L-methionine</name>
        <dbReference type="ChEBI" id="CHEBI:59789"/>
    </ligand>
</feature>
<organism evidence="8 9">
    <name type="scientific">Novibacillus thermophilus</name>
    <dbReference type="NCBI Taxonomy" id="1471761"/>
    <lineage>
        <taxon>Bacteria</taxon>
        <taxon>Bacillati</taxon>
        <taxon>Bacillota</taxon>
        <taxon>Bacilli</taxon>
        <taxon>Bacillales</taxon>
        <taxon>Thermoactinomycetaceae</taxon>
        <taxon>Novibacillus</taxon>
    </lineage>
</organism>
<dbReference type="SUPFAM" id="SSF50249">
    <property type="entry name" value="Nucleic acid-binding proteins"/>
    <property type="match status" value="1"/>
</dbReference>
<dbReference type="Gene3D" id="2.40.50.1070">
    <property type="match status" value="1"/>
</dbReference>
<dbReference type="InterPro" id="IPR002792">
    <property type="entry name" value="TRAM_dom"/>
</dbReference>
<proteinExistence type="inferred from homology"/>
<dbReference type="STRING" id="1471761.B0W44_02125"/>
<feature type="binding site" evidence="6">
    <location>
        <position position="289"/>
    </location>
    <ligand>
        <name>S-adenosyl-L-methionine</name>
        <dbReference type="ChEBI" id="CHEBI:59789"/>
    </ligand>
</feature>
<keyword evidence="1" id="KW-0479">Metal-binding</keyword>
<dbReference type="OrthoDB" id="9804590at2"/>
<dbReference type="RefSeq" id="WP_077718565.1">
    <property type="nucleotide sequence ID" value="NZ_CP019699.1"/>
</dbReference>
<dbReference type="GO" id="GO:0051539">
    <property type="term" value="F:4 iron, 4 sulfur cluster binding"/>
    <property type="evidence" value="ECO:0007669"/>
    <property type="project" value="UniProtKB-KW"/>
</dbReference>
<evidence type="ECO:0000256" key="5">
    <source>
        <dbReference type="ARBA" id="ARBA00023014"/>
    </source>
</evidence>
<feature type="domain" description="TRAM" evidence="7">
    <location>
        <begin position="7"/>
        <end position="65"/>
    </location>
</feature>
<dbReference type="FunFam" id="2.40.50.1070:FF:000003">
    <property type="entry name" value="23S rRNA (Uracil-5-)-methyltransferase RumA"/>
    <property type="match status" value="1"/>
</dbReference>
<accession>A0A1U9K3Z2</accession>
<keyword evidence="5" id="KW-0411">Iron-sulfur</keyword>